<comment type="caution">
    <text evidence="2">The sequence shown here is derived from an EMBL/GenBank/DDBJ whole genome shotgun (WGS) entry which is preliminary data.</text>
</comment>
<evidence type="ECO:0000259" key="1">
    <source>
        <dbReference type="Pfam" id="PF13676"/>
    </source>
</evidence>
<dbReference type="SUPFAM" id="SSF52200">
    <property type="entry name" value="Toll/Interleukin receptor TIR domain"/>
    <property type="match status" value="1"/>
</dbReference>
<dbReference type="GO" id="GO:0007165">
    <property type="term" value="P:signal transduction"/>
    <property type="evidence" value="ECO:0007669"/>
    <property type="project" value="InterPro"/>
</dbReference>
<organism evidence="2 3">
    <name type="scientific">Saccharothrix texasensis</name>
    <dbReference type="NCBI Taxonomy" id="103734"/>
    <lineage>
        <taxon>Bacteria</taxon>
        <taxon>Bacillati</taxon>
        <taxon>Actinomycetota</taxon>
        <taxon>Actinomycetes</taxon>
        <taxon>Pseudonocardiales</taxon>
        <taxon>Pseudonocardiaceae</taxon>
        <taxon>Saccharothrix</taxon>
    </lineage>
</organism>
<gene>
    <name evidence="2" type="ORF">EDD40_4345</name>
</gene>
<dbReference type="Proteomes" id="UP000268727">
    <property type="component" value="Unassembled WGS sequence"/>
</dbReference>
<proteinExistence type="predicted"/>
<feature type="domain" description="TIR" evidence="1">
    <location>
        <begin position="9"/>
        <end position="132"/>
    </location>
</feature>
<dbReference type="InterPro" id="IPR000157">
    <property type="entry name" value="TIR_dom"/>
</dbReference>
<evidence type="ECO:0000313" key="2">
    <source>
        <dbReference type="EMBL" id="ROP38977.1"/>
    </source>
</evidence>
<dbReference type="EMBL" id="RJKM01000001">
    <property type="protein sequence ID" value="ROP38977.1"/>
    <property type="molecule type" value="Genomic_DNA"/>
</dbReference>
<evidence type="ECO:0000313" key="3">
    <source>
        <dbReference type="Proteomes" id="UP000268727"/>
    </source>
</evidence>
<dbReference type="RefSeq" id="WP_123744541.1">
    <property type="nucleotide sequence ID" value="NZ_RJKM01000001.1"/>
</dbReference>
<dbReference type="OrthoDB" id="5509947at2"/>
<keyword evidence="3" id="KW-1185">Reference proteome</keyword>
<dbReference type="Pfam" id="PF13676">
    <property type="entry name" value="TIR_2"/>
    <property type="match status" value="1"/>
</dbReference>
<reference evidence="2 3" key="1">
    <citation type="submission" date="2018-11" db="EMBL/GenBank/DDBJ databases">
        <title>Sequencing the genomes of 1000 actinobacteria strains.</title>
        <authorList>
            <person name="Klenk H.-P."/>
        </authorList>
    </citation>
    <scope>NUCLEOTIDE SEQUENCE [LARGE SCALE GENOMIC DNA]</scope>
    <source>
        <strain evidence="2 3">DSM 44231</strain>
    </source>
</reference>
<protein>
    <submittedName>
        <fullName evidence="2">TIR domain-containing protein</fullName>
    </submittedName>
</protein>
<dbReference type="AlphaFoldDB" id="A0A3N1H8W3"/>
<name>A0A3N1H8W3_9PSEU</name>
<dbReference type="Gene3D" id="3.40.50.10140">
    <property type="entry name" value="Toll/interleukin-1 receptor homology (TIR) domain"/>
    <property type="match status" value="1"/>
</dbReference>
<accession>A0A3N1H8W3</accession>
<sequence length="503" mass="55889">MPSDEAKHVFVSYVREDAEKVDQLCQALEAANIPYWRDRTSLAPGDHWKQKIRDAVRSGALVFLACFSEQSRAKGKSYMNEELSLAVEEFRMLPPGATWLIPVRFDDGDIPQWDLGAGRMLGDLNYADLFGDRYVPNLVSLTTTISQVFGTTGVDAATVRASVEEADDAEKPAKLRRMTKDMILNSAKRIELDDLISQETQHILTAMRDEERFPIQRLEGTGEDQVVRCAEVAADYWQLAEPFCASLQVAARWGEGQALAPWVAGLRAIAGEALKSKSGMTALLELQHVPALIATFTAAFAATGQARWDNLKTLLVDTTVSQRYGAGRDPLMQVENPWTPFGDMSHWLPSVVARVAKTGEEARTALKVFTGNHVGKYRTPVAEWLHTILQPHFADQYVDDTAYDDAFDRAEVMLGLISQDFDNARAVANSDQTREGRSVWFGRSTWRGRYGSRAVGIVASEVEVQGASWAPLEAGLFGGQLDRAVTAIKDYEEAFNRIARLHW</sequence>
<dbReference type="InterPro" id="IPR035897">
    <property type="entry name" value="Toll_tir_struct_dom_sf"/>
</dbReference>